<sequence>MNAEFKNATFTEVLNPNNYSLTVTRKETRTGKVSFAHVVTFKGEVFDTRTSAREYRAYVLNIEVGQLVASLRDGAEYQRKSAARYRADAANGGVDYHSGRHTPEQFTAWAESAEENAASYAEQADTLEAKGPEFNWSLRDQGTGYTTNPAKARGVVVRA</sequence>
<dbReference type="Proteomes" id="UP000201506">
    <property type="component" value="Segment"/>
</dbReference>
<evidence type="ECO:0000313" key="1">
    <source>
        <dbReference type="EMBL" id="AKU43269.1"/>
    </source>
</evidence>
<protein>
    <submittedName>
        <fullName evidence="1">Uncharacterized protein</fullName>
    </submittedName>
</protein>
<name>A0A0K1LLD5_9CAUD</name>
<dbReference type="GeneID" id="26639944"/>
<organism evidence="1 2">
    <name type="scientific">Rhodobacter phage RcRhea</name>
    <dbReference type="NCBI Taxonomy" id="1662332"/>
    <lineage>
        <taxon>Viruses</taxon>
        <taxon>Duplodnaviria</taxon>
        <taxon>Heunggongvirae</taxon>
        <taxon>Uroviricota</taxon>
        <taxon>Caudoviricetes</taxon>
        <taxon>Cronusvirus</taxon>
        <taxon>Cronusvirus cronus</taxon>
    </lineage>
</organism>
<reference evidence="1 2" key="1">
    <citation type="journal article" date="2016" name="Genome Announc.">
        <title>Complete Genome Sequences of Five Bacteriophages That Infect Rhodobacter capsulatus.</title>
        <authorList>
            <person name="Bollivar D.W."/>
            <person name="Bernardoni B."/>
            <person name="Bockman M.R."/>
            <person name="Miller B.M."/>
            <person name="Russell D.A."/>
            <person name="Delesalle V.A."/>
            <person name="Krukonis G.P."/>
            <person name="Hatfull G.F."/>
            <person name="Cross M.R."/>
            <person name="Szewczyk M.M."/>
            <person name="Eppurath A."/>
        </authorList>
    </citation>
    <scope>NUCLEOTIDE SEQUENCE [LARGE SCALE GENOMIC DNA]</scope>
</reference>
<dbReference type="RefSeq" id="YP_009213492.1">
    <property type="nucleotide sequence ID" value="NC_028954.1"/>
</dbReference>
<gene>
    <name evidence="1" type="ORF">RCRHEA_25</name>
</gene>
<dbReference type="EMBL" id="KR935216">
    <property type="protein sequence ID" value="AKU43269.1"/>
    <property type="molecule type" value="Genomic_DNA"/>
</dbReference>
<accession>A0A0K1LLD5</accession>
<proteinExistence type="predicted"/>
<evidence type="ECO:0000313" key="2">
    <source>
        <dbReference type="Proteomes" id="UP000201506"/>
    </source>
</evidence>
<dbReference type="KEGG" id="vg:26639944"/>